<feature type="non-terminal residue" evidence="1">
    <location>
        <position position="55"/>
    </location>
</feature>
<gene>
    <name evidence="1" type="primary">ORF156402</name>
</gene>
<dbReference type="AlphaFoldDB" id="A0A0B7B3U1"/>
<proteinExistence type="predicted"/>
<evidence type="ECO:0000313" key="1">
    <source>
        <dbReference type="EMBL" id="CEK86931.1"/>
    </source>
</evidence>
<organism evidence="1">
    <name type="scientific">Arion vulgaris</name>
    <dbReference type="NCBI Taxonomy" id="1028688"/>
    <lineage>
        <taxon>Eukaryota</taxon>
        <taxon>Metazoa</taxon>
        <taxon>Spiralia</taxon>
        <taxon>Lophotrochozoa</taxon>
        <taxon>Mollusca</taxon>
        <taxon>Gastropoda</taxon>
        <taxon>Heterobranchia</taxon>
        <taxon>Euthyneura</taxon>
        <taxon>Panpulmonata</taxon>
        <taxon>Eupulmonata</taxon>
        <taxon>Stylommatophora</taxon>
        <taxon>Helicina</taxon>
        <taxon>Arionoidea</taxon>
        <taxon>Arionidae</taxon>
        <taxon>Arion</taxon>
    </lineage>
</organism>
<accession>A0A0B7B3U1</accession>
<protein>
    <submittedName>
        <fullName evidence="1">Uncharacterized protein</fullName>
    </submittedName>
</protein>
<sequence length="55" mass="6387">MLDHYNMYNKNIQVSVSNILKDLCAVEVRCSSLVSQVLSLLPLLAIRIFFQRYLI</sequence>
<reference evidence="1" key="1">
    <citation type="submission" date="2014-12" db="EMBL/GenBank/DDBJ databases">
        <title>Insight into the proteome of Arion vulgaris.</title>
        <authorList>
            <person name="Aradska J."/>
            <person name="Bulat T."/>
            <person name="Smidak R."/>
            <person name="Sarate P."/>
            <person name="Gangsoo J."/>
            <person name="Sialana F."/>
            <person name="Bilban M."/>
            <person name="Lubec G."/>
        </authorList>
    </citation>
    <scope>NUCLEOTIDE SEQUENCE</scope>
    <source>
        <tissue evidence="1">Skin</tissue>
    </source>
</reference>
<dbReference type="EMBL" id="HACG01040066">
    <property type="protein sequence ID" value="CEK86931.1"/>
    <property type="molecule type" value="Transcribed_RNA"/>
</dbReference>
<name>A0A0B7B3U1_9EUPU</name>